<evidence type="ECO:0000313" key="1">
    <source>
        <dbReference type="EMBL" id="RVT49762.1"/>
    </source>
</evidence>
<dbReference type="AlphaFoldDB" id="A0A437JSE4"/>
<dbReference type="OrthoDB" id="5465390at2"/>
<evidence type="ECO:0000313" key="2">
    <source>
        <dbReference type="Proteomes" id="UP000288178"/>
    </source>
</evidence>
<dbReference type="Proteomes" id="UP000288178">
    <property type="component" value="Unassembled WGS sequence"/>
</dbReference>
<dbReference type="GO" id="GO:0016855">
    <property type="term" value="F:racemase and epimerase activity, acting on amino acids and derivatives"/>
    <property type="evidence" value="ECO:0007669"/>
    <property type="project" value="InterPro"/>
</dbReference>
<accession>A0A437JSE4</accession>
<dbReference type="RefSeq" id="WP_128199934.1">
    <property type="nucleotide sequence ID" value="NZ_SACT01000007.1"/>
</dbReference>
<gene>
    <name evidence="1" type="ORF">ENE75_19170</name>
</gene>
<protein>
    <submittedName>
        <fullName evidence="1">Aspartate/glutamate racemase family protein</fullName>
    </submittedName>
</protein>
<dbReference type="NCBIfam" id="NF005679">
    <property type="entry name" value="PRK07475.1"/>
    <property type="match status" value="1"/>
</dbReference>
<dbReference type="EMBL" id="SACT01000007">
    <property type="protein sequence ID" value="RVT49762.1"/>
    <property type="molecule type" value="Genomic_DNA"/>
</dbReference>
<proteinExistence type="predicted"/>
<dbReference type="Gene3D" id="3.40.50.1860">
    <property type="match status" value="1"/>
</dbReference>
<name>A0A437JSE4_9BURK</name>
<dbReference type="InterPro" id="IPR001920">
    <property type="entry name" value="Asp/Glu_race"/>
</dbReference>
<organism evidence="1 2">
    <name type="scientific">Rubrivivax albus</name>
    <dbReference type="NCBI Taxonomy" id="2499835"/>
    <lineage>
        <taxon>Bacteria</taxon>
        <taxon>Pseudomonadati</taxon>
        <taxon>Pseudomonadota</taxon>
        <taxon>Betaproteobacteria</taxon>
        <taxon>Burkholderiales</taxon>
        <taxon>Sphaerotilaceae</taxon>
        <taxon>Rubrivivax</taxon>
    </lineage>
</organism>
<reference evidence="1 2" key="1">
    <citation type="submission" date="2019-01" db="EMBL/GenBank/DDBJ databases">
        <authorList>
            <person name="Chen W.-M."/>
        </authorList>
    </citation>
    <scope>NUCLEOTIDE SEQUENCE [LARGE SCALE GENOMIC DNA]</scope>
    <source>
        <strain evidence="1 2">ICH-3</strain>
    </source>
</reference>
<sequence length="217" mass="23014">MAHLGVLMLQTRFPRLPGDIGYAGSFTMPVRHRVVQGATPVRVVQQGDPALIAPFIEAGRAMVADGARALTTSCGFLARWQAELQAALPVPVWTSALLWLPELAERRPGVVTVDGSALDAAVLRAAGAGPDTPVQGIRPDSAFARTLLEDRPTLDPVDAEQQVVDAARALITTHPAIGAIVLECTNMPPYSDAVARACGRPVHDVMTLLHARWAALP</sequence>
<keyword evidence="2" id="KW-1185">Reference proteome</keyword>
<comment type="caution">
    <text evidence="1">The sequence shown here is derived from an EMBL/GenBank/DDBJ whole genome shotgun (WGS) entry which is preliminary data.</text>
</comment>